<feature type="region of interest" description="Disordered" evidence="1">
    <location>
        <begin position="98"/>
        <end position="146"/>
    </location>
</feature>
<proteinExistence type="predicted"/>
<keyword evidence="4" id="KW-1185">Reference proteome</keyword>
<dbReference type="GO" id="GO:0003677">
    <property type="term" value="F:DNA binding"/>
    <property type="evidence" value="ECO:0007669"/>
    <property type="project" value="TreeGrafter"/>
</dbReference>
<feature type="compositionally biased region" description="Basic residues" evidence="1">
    <location>
        <begin position="354"/>
        <end position="366"/>
    </location>
</feature>
<feature type="compositionally biased region" description="Polar residues" evidence="1">
    <location>
        <begin position="57"/>
        <end position="70"/>
    </location>
</feature>
<dbReference type="GO" id="GO:0016887">
    <property type="term" value="F:ATP hydrolysis activity"/>
    <property type="evidence" value="ECO:0007669"/>
    <property type="project" value="InterPro"/>
</dbReference>
<feature type="region of interest" description="Disordered" evidence="1">
    <location>
        <begin position="347"/>
        <end position="392"/>
    </location>
</feature>
<dbReference type="InterPro" id="IPR003959">
    <property type="entry name" value="ATPase_AAA_core"/>
</dbReference>
<evidence type="ECO:0000313" key="3">
    <source>
        <dbReference type="EMBL" id="KAF5363698.1"/>
    </source>
</evidence>
<dbReference type="Proteomes" id="UP000559027">
    <property type="component" value="Unassembled WGS sequence"/>
</dbReference>
<feature type="compositionally biased region" description="Polar residues" evidence="1">
    <location>
        <begin position="110"/>
        <end position="119"/>
    </location>
</feature>
<evidence type="ECO:0000313" key="4">
    <source>
        <dbReference type="Proteomes" id="UP000559027"/>
    </source>
</evidence>
<accession>A0A8H5LNJ5</accession>
<dbReference type="PANTHER" id="PTHR23389">
    <property type="entry name" value="CHROMOSOME TRANSMISSION FIDELITY FACTOR 18"/>
    <property type="match status" value="1"/>
</dbReference>
<dbReference type="Gene3D" id="3.40.50.300">
    <property type="entry name" value="P-loop containing nucleotide triphosphate hydrolases"/>
    <property type="match status" value="1"/>
</dbReference>
<dbReference type="SUPFAM" id="SSF52540">
    <property type="entry name" value="P-loop containing nucleoside triphosphate hydrolases"/>
    <property type="match status" value="1"/>
</dbReference>
<feature type="region of interest" description="Disordered" evidence="1">
    <location>
        <begin position="171"/>
        <end position="212"/>
    </location>
</feature>
<dbReference type="PANTHER" id="PTHR23389:SF21">
    <property type="entry name" value="ATPASE FAMILY AAA DOMAIN-CONTAINING PROTEIN 5"/>
    <property type="match status" value="1"/>
</dbReference>
<dbReference type="OrthoDB" id="9996895at2759"/>
<dbReference type="InterPro" id="IPR003593">
    <property type="entry name" value="AAA+_ATPase"/>
</dbReference>
<organism evidence="3 4">
    <name type="scientific">Leucocoprinus leucothites</name>
    <dbReference type="NCBI Taxonomy" id="201217"/>
    <lineage>
        <taxon>Eukaryota</taxon>
        <taxon>Fungi</taxon>
        <taxon>Dikarya</taxon>
        <taxon>Basidiomycota</taxon>
        <taxon>Agaricomycotina</taxon>
        <taxon>Agaricomycetes</taxon>
        <taxon>Agaricomycetidae</taxon>
        <taxon>Agaricales</taxon>
        <taxon>Agaricineae</taxon>
        <taxon>Agaricaceae</taxon>
        <taxon>Leucocoprinus</taxon>
    </lineage>
</organism>
<feature type="domain" description="AAA+ ATPase" evidence="2">
    <location>
        <begin position="442"/>
        <end position="587"/>
    </location>
</feature>
<name>A0A8H5LNJ5_9AGAR</name>
<feature type="region of interest" description="Disordered" evidence="1">
    <location>
        <begin position="1"/>
        <end position="85"/>
    </location>
</feature>
<evidence type="ECO:0000259" key="2">
    <source>
        <dbReference type="SMART" id="SM00382"/>
    </source>
</evidence>
<dbReference type="EMBL" id="JAACJO010000001">
    <property type="protein sequence ID" value="KAF5363698.1"/>
    <property type="molecule type" value="Genomic_DNA"/>
</dbReference>
<dbReference type="AlphaFoldDB" id="A0A8H5LNJ5"/>
<feature type="compositionally biased region" description="Basic and acidic residues" evidence="1">
    <location>
        <begin position="367"/>
        <end position="381"/>
    </location>
</feature>
<reference evidence="3 4" key="1">
    <citation type="journal article" date="2020" name="ISME J.">
        <title>Uncovering the hidden diversity of litter-decomposition mechanisms in mushroom-forming fungi.</title>
        <authorList>
            <person name="Floudas D."/>
            <person name="Bentzer J."/>
            <person name="Ahren D."/>
            <person name="Johansson T."/>
            <person name="Persson P."/>
            <person name="Tunlid A."/>
        </authorList>
    </citation>
    <scope>NUCLEOTIDE SEQUENCE [LARGE SCALE GENOMIC DNA]</scope>
    <source>
        <strain evidence="3 4">CBS 146.42</strain>
    </source>
</reference>
<dbReference type="InterPro" id="IPR027417">
    <property type="entry name" value="P-loop_NTPase"/>
</dbReference>
<dbReference type="SMART" id="SM00382">
    <property type="entry name" value="AAA"/>
    <property type="match status" value="1"/>
</dbReference>
<protein>
    <recommendedName>
        <fullName evidence="2">AAA+ ATPase domain-containing protein</fullName>
    </recommendedName>
</protein>
<feature type="compositionally biased region" description="Basic and acidic residues" evidence="1">
    <location>
        <begin position="185"/>
        <end position="199"/>
    </location>
</feature>
<evidence type="ECO:0000256" key="1">
    <source>
        <dbReference type="SAM" id="MobiDB-lite"/>
    </source>
</evidence>
<sequence length="750" mass="83439">MSYDKRRPMTSKSKATKPGKGQKTLLDMFGRTSSQQTIPQTPTPLPIGGKEGGDSGDTINSNDTLVTTPRRNPIEIPMLEDQTDIGPKLADTAFIDFDYLDPDTGPESPFINQDSSQGSRDAPIIIADSSPTKPTEDSIEDERQADPIPIPTLELKKKPFHPFFAPRRKLTNLATPPKSPRWHRTRDPEAAFPDRDSQHVKGFQTSYSSPPCPFERRHANTNIIVNPGLPFSGNPRTEEWVKDAPVLDFLLPHKLEEGEDPHDEVIPPTAEQGIHVESINSSLIREHPAIKRVVDSAKSTDSSSSSSGQLWTDAWRPRCAKEVLGNEHSTIYLRNWLHTLAIQLNPAETGNENKKKKRKKAKKRPRVVREVARKKPRRDGLEGFLAEDDEEDDVDLPTWNMEEEENELTNYQGESSQHSGVDETSLSSAFASDEPETINERLHNTILLSGPSGTGKTAAVFACAEELGWEVFEVYPGIGRRNGANVDNLVGEVGKNHLVRKKTGATRQVSIGSGEASAGEGGQEIRQSLILLEEVDLLFKDDVNFWPAVTNLIKECRRPVICTCNDASLVPRDELPLQRVLYFEPCAPEIGTAYLQGLARAEGYTVPQETLRRIYCDTYELSAPTVHYELPAYDLRRAIHRVQMGCTTGGRWGTKNSAECQDGSRDVAWEISHEGANDRHRGMWEMDGISQQVDLLSIVDEWVTERVREGSEALGSASCDDDENGHKVLYGGAYEIGLWHRGRVSTEMGI</sequence>
<comment type="caution">
    <text evidence="3">The sequence shown here is derived from an EMBL/GenBank/DDBJ whole genome shotgun (WGS) entry which is preliminary data.</text>
</comment>
<dbReference type="GO" id="GO:0005634">
    <property type="term" value="C:nucleus"/>
    <property type="evidence" value="ECO:0007669"/>
    <property type="project" value="TreeGrafter"/>
</dbReference>
<dbReference type="GO" id="GO:0005524">
    <property type="term" value="F:ATP binding"/>
    <property type="evidence" value="ECO:0007669"/>
    <property type="project" value="InterPro"/>
</dbReference>
<gene>
    <name evidence="3" type="ORF">D9756_000621</name>
</gene>
<dbReference type="Pfam" id="PF00004">
    <property type="entry name" value="AAA"/>
    <property type="match status" value="1"/>
</dbReference>